<dbReference type="AlphaFoldDB" id="A0A317U6Y9"/>
<accession>A0A317U6Y9</accession>
<protein>
    <submittedName>
        <fullName evidence="2">Uncharacterized protein</fullName>
    </submittedName>
</protein>
<keyword evidence="1" id="KW-0812">Transmembrane</keyword>
<keyword evidence="1" id="KW-1133">Transmembrane helix</keyword>
<keyword evidence="1" id="KW-0472">Membrane</keyword>
<sequence length="150" mass="16696">MFKTVRGSEGYGNFATVFVHLMEVFSLVLKDQIYLENEKMSSPSADTLVVMGLETVIILIVQLIVSRTSIFQKATPVRVKPKVGLIRRLVQQAFRTDSSLLLKEDDVLKVEEGLNQARIVVVVGEINDVIILTVGLVIFLVLTLVHDSQV</sequence>
<evidence type="ECO:0000256" key="1">
    <source>
        <dbReference type="SAM" id="Phobius"/>
    </source>
</evidence>
<comment type="caution">
    <text evidence="2">The sequence shown here is derived from an EMBL/GenBank/DDBJ whole genome shotgun (WGS) entry which is preliminary data.</text>
</comment>
<feature type="transmembrane region" description="Helical" evidence="1">
    <location>
        <begin position="49"/>
        <end position="70"/>
    </location>
</feature>
<dbReference type="EMBL" id="QHJG01000011">
    <property type="protein sequence ID" value="PWY56140.1"/>
    <property type="molecule type" value="Genomic_DNA"/>
</dbReference>
<feature type="transmembrane region" description="Helical" evidence="1">
    <location>
        <begin position="119"/>
        <end position="145"/>
    </location>
</feature>
<reference evidence="2 3" key="1">
    <citation type="submission" date="2018-05" db="EMBL/GenBank/DDBJ databases">
        <title>Legionella qingyii sp.nov., whole genome shotgun sequence.</title>
        <authorList>
            <person name="Wu H."/>
            <person name="Zhu Q."/>
            <person name="Hu C."/>
        </authorList>
    </citation>
    <scope>NUCLEOTIDE SEQUENCE [LARGE SCALE GENOMIC DNA]</scope>
    <source>
        <strain evidence="2 3">HEB18</strain>
    </source>
</reference>
<dbReference type="Proteomes" id="UP000247152">
    <property type="component" value="Unassembled WGS sequence"/>
</dbReference>
<name>A0A317U6Y9_9GAMM</name>
<proteinExistence type="predicted"/>
<gene>
    <name evidence="2" type="ORF">DGG96_08330</name>
</gene>
<evidence type="ECO:0000313" key="3">
    <source>
        <dbReference type="Proteomes" id="UP000247152"/>
    </source>
</evidence>
<feature type="transmembrane region" description="Helical" evidence="1">
    <location>
        <begin position="12"/>
        <end position="29"/>
    </location>
</feature>
<organism evidence="2 3">
    <name type="scientific">Legionella qingyii</name>
    <dbReference type="NCBI Taxonomy" id="2184757"/>
    <lineage>
        <taxon>Bacteria</taxon>
        <taxon>Pseudomonadati</taxon>
        <taxon>Pseudomonadota</taxon>
        <taxon>Gammaproteobacteria</taxon>
        <taxon>Legionellales</taxon>
        <taxon>Legionellaceae</taxon>
        <taxon>Legionella</taxon>
    </lineage>
</organism>
<evidence type="ECO:0000313" key="2">
    <source>
        <dbReference type="EMBL" id="PWY56140.1"/>
    </source>
</evidence>